<evidence type="ECO:0000313" key="2">
    <source>
        <dbReference type="Proteomes" id="UP000887013"/>
    </source>
</evidence>
<keyword evidence="2" id="KW-1185">Reference proteome</keyword>
<dbReference type="EMBL" id="BMAW01065533">
    <property type="protein sequence ID" value="GFT50865.1"/>
    <property type="molecule type" value="Genomic_DNA"/>
</dbReference>
<evidence type="ECO:0000313" key="1">
    <source>
        <dbReference type="EMBL" id="GFT50865.1"/>
    </source>
</evidence>
<protein>
    <submittedName>
        <fullName evidence="1">Uncharacterized protein</fullName>
    </submittedName>
</protein>
<dbReference type="Proteomes" id="UP000887013">
    <property type="component" value="Unassembled WGS sequence"/>
</dbReference>
<reference evidence="1" key="1">
    <citation type="submission" date="2020-08" db="EMBL/GenBank/DDBJ databases">
        <title>Multicomponent nature underlies the extraordinary mechanical properties of spider dragline silk.</title>
        <authorList>
            <person name="Kono N."/>
            <person name="Nakamura H."/>
            <person name="Mori M."/>
            <person name="Yoshida Y."/>
            <person name="Ohtoshi R."/>
            <person name="Malay A.D."/>
            <person name="Moran D.A.P."/>
            <person name="Tomita M."/>
            <person name="Numata K."/>
            <person name="Arakawa K."/>
        </authorList>
    </citation>
    <scope>NUCLEOTIDE SEQUENCE</scope>
</reference>
<sequence>MYVNTEPCFLGYNGLETKRKWDQVSFFPKVSCSGYYERKTKPSKPGTVYRKEIDVRGHQQNKSGCETRHIVANVHSRREDSLCTPLKCEASISQRDDRCSFCAPAFKDFGEKIVFLKKLLKTQEENEWDYFGVSKKNFDESHGSARSYSERLLGLLRIEGEGDYNYRKRNPSTKRFVYASSLCSHALSPGEQKWASGPKLRYLNSGMTPAELLPSQSDEYARALCALPVL</sequence>
<accession>A0A8X6P7X9</accession>
<dbReference type="AlphaFoldDB" id="A0A8X6P7X9"/>
<proteinExistence type="predicted"/>
<gene>
    <name evidence="1" type="ORF">NPIL_95201</name>
</gene>
<organism evidence="1 2">
    <name type="scientific">Nephila pilipes</name>
    <name type="common">Giant wood spider</name>
    <name type="synonym">Nephila maculata</name>
    <dbReference type="NCBI Taxonomy" id="299642"/>
    <lineage>
        <taxon>Eukaryota</taxon>
        <taxon>Metazoa</taxon>
        <taxon>Ecdysozoa</taxon>
        <taxon>Arthropoda</taxon>
        <taxon>Chelicerata</taxon>
        <taxon>Arachnida</taxon>
        <taxon>Araneae</taxon>
        <taxon>Araneomorphae</taxon>
        <taxon>Entelegynae</taxon>
        <taxon>Araneoidea</taxon>
        <taxon>Nephilidae</taxon>
        <taxon>Nephila</taxon>
    </lineage>
</organism>
<name>A0A8X6P7X9_NEPPI</name>
<comment type="caution">
    <text evidence="1">The sequence shown here is derived from an EMBL/GenBank/DDBJ whole genome shotgun (WGS) entry which is preliminary data.</text>
</comment>